<proteinExistence type="predicted"/>
<dbReference type="PANTHER" id="PTHR22955:SF77">
    <property type="entry name" value="ASPARTIC PUTATIVE DOMAIN-CONTAINING PROTEIN-RELATED"/>
    <property type="match status" value="1"/>
</dbReference>
<evidence type="ECO:0000313" key="2">
    <source>
        <dbReference type="Proteomes" id="UP001174136"/>
    </source>
</evidence>
<accession>A0AA47MNY3</accession>
<name>A0AA47MNY3_MERPO</name>
<dbReference type="AlphaFoldDB" id="A0AA47MNY3"/>
<evidence type="ECO:0000313" key="1">
    <source>
        <dbReference type="EMBL" id="KAK0143565.1"/>
    </source>
</evidence>
<dbReference type="Pfam" id="PF05380">
    <property type="entry name" value="Peptidase_A17"/>
    <property type="match status" value="1"/>
</dbReference>
<comment type="caution">
    <text evidence="1">The sequence shown here is derived from an EMBL/GenBank/DDBJ whole genome shotgun (WGS) entry which is preliminary data.</text>
</comment>
<organism evidence="1 2">
    <name type="scientific">Merluccius polli</name>
    <name type="common">Benguela hake</name>
    <name type="synonym">Merluccius cadenati</name>
    <dbReference type="NCBI Taxonomy" id="89951"/>
    <lineage>
        <taxon>Eukaryota</taxon>
        <taxon>Metazoa</taxon>
        <taxon>Chordata</taxon>
        <taxon>Craniata</taxon>
        <taxon>Vertebrata</taxon>
        <taxon>Euteleostomi</taxon>
        <taxon>Actinopterygii</taxon>
        <taxon>Neopterygii</taxon>
        <taxon>Teleostei</taxon>
        <taxon>Neoteleostei</taxon>
        <taxon>Acanthomorphata</taxon>
        <taxon>Zeiogadaria</taxon>
        <taxon>Gadariae</taxon>
        <taxon>Gadiformes</taxon>
        <taxon>Gadoidei</taxon>
        <taxon>Merlucciidae</taxon>
        <taxon>Merluccius</taxon>
    </lineage>
</organism>
<dbReference type="PANTHER" id="PTHR22955">
    <property type="entry name" value="RETROTRANSPOSON"/>
    <property type="match status" value="1"/>
</dbReference>
<dbReference type="InterPro" id="IPR008042">
    <property type="entry name" value="Retrotrans_Pao"/>
</dbReference>
<gene>
    <name evidence="1" type="ORF">N1851_018305</name>
</gene>
<keyword evidence="2" id="KW-1185">Reference proteome</keyword>
<sequence length="241" mass="27662">MSAASMNLCKWVTNSPDLRSKWEEEAMPCITEADSSGNVLKVLGLVWRPEKDDFKKNTKRSVLQTSARIFDPIGFLTLFTIRLKCLFQEIWQRGIGWDKQLAPDLTKLWNNWCSDPVIPIWYKIEFQPNAQSHKLHVFCDSSEKAYGAVVYLQGHNEDGEMVTSFVASKSQVAPLKKLTLPCMELMGALIGARLGNNLLKSLNMEKNQLRMWTDSMITLHWIRSTPQKWKPFVANRVTEIQ</sequence>
<reference evidence="1" key="1">
    <citation type="journal article" date="2023" name="Front. Mar. Sci.">
        <title>A new Merluccius polli reference genome to investigate the effects of global change in West African waters.</title>
        <authorList>
            <person name="Mateo J.L."/>
            <person name="Blanco-Fernandez C."/>
            <person name="Garcia-Vazquez E."/>
            <person name="Machado-Schiaffino G."/>
        </authorList>
    </citation>
    <scope>NUCLEOTIDE SEQUENCE</scope>
    <source>
        <strain evidence="1">C29</strain>
        <tissue evidence="1">Fin</tissue>
    </source>
</reference>
<protein>
    <submittedName>
        <fullName evidence="1">Uncharacterized protein</fullName>
    </submittedName>
</protein>
<dbReference type="EMBL" id="JAOPHQ010003411">
    <property type="protein sequence ID" value="KAK0143565.1"/>
    <property type="molecule type" value="Genomic_DNA"/>
</dbReference>
<dbReference type="Proteomes" id="UP001174136">
    <property type="component" value="Unassembled WGS sequence"/>
</dbReference>